<sequence>RDRPLVWINCAASADGRLAYAEGQRARLSSPEDLERVHRLRAHADGILVGIRTVLLDDPGLRVDWRRIGEEERPGPVRLVVDSRGRTPASARVLDGRAPTLVLTTRAGAPAFPPGVPTLVAGEERVDLAAAFRELRGRGMERILVEGGGEIISSLLEAGLFDRWTVYVAPCAIGGQTAPRVVGGRDRPPGMPSVPLRLLSAERLADGLLVTWAPAAPA</sequence>
<reference evidence="5" key="2">
    <citation type="journal article" date="2014" name="ISME J.">
        <title>Microbial stratification in low pH oxic and suboxic macroscopic growths along an acid mine drainage.</title>
        <authorList>
            <person name="Mendez-Garcia C."/>
            <person name="Mesa V."/>
            <person name="Sprenger R.R."/>
            <person name="Richter M."/>
            <person name="Diez M.S."/>
            <person name="Solano J."/>
            <person name="Bargiela R."/>
            <person name="Golyshina O.V."/>
            <person name="Manteca A."/>
            <person name="Ramos J.L."/>
            <person name="Gallego J.R."/>
            <person name="Llorente I."/>
            <person name="Martins Dos Santos V.A."/>
            <person name="Jensen O.N."/>
            <person name="Pelaez A.I."/>
            <person name="Sanchez J."/>
            <person name="Ferrer M."/>
        </authorList>
    </citation>
    <scope>NUCLEOTIDE SEQUENCE</scope>
</reference>
<name>T0Z8B2_9ZZZZ</name>
<evidence type="ECO:0000259" key="4">
    <source>
        <dbReference type="Pfam" id="PF01872"/>
    </source>
</evidence>
<dbReference type="Gene3D" id="3.40.430.10">
    <property type="entry name" value="Dihydrofolate Reductase, subunit A"/>
    <property type="match status" value="1"/>
</dbReference>
<comment type="caution">
    <text evidence="5">The sequence shown here is derived from an EMBL/GenBank/DDBJ whole genome shotgun (WGS) entry which is preliminary data.</text>
</comment>
<dbReference type="PANTHER" id="PTHR38011:SF7">
    <property type="entry name" value="2,5-DIAMINO-6-RIBOSYLAMINO-4(3H)-PYRIMIDINONE 5'-PHOSPHATE REDUCTASE"/>
    <property type="match status" value="1"/>
</dbReference>
<dbReference type="InterPro" id="IPR050765">
    <property type="entry name" value="Riboflavin_Biosynth_HTPR"/>
</dbReference>
<dbReference type="UniPathway" id="UPA00275"/>
<keyword evidence="3" id="KW-0560">Oxidoreductase</keyword>
<protein>
    <submittedName>
        <fullName evidence="5">2, 5-diamino-6-hydroxy-4-(5-phosphoribosylamino)pyrimidine 1-reductase</fullName>
    </submittedName>
</protein>
<dbReference type="InterPro" id="IPR011549">
    <property type="entry name" value="RibD_C"/>
</dbReference>
<evidence type="ECO:0000256" key="3">
    <source>
        <dbReference type="ARBA" id="ARBA00023002"/>
    </source>
</evidence>
<feature type="non-terminal residue" evidence="5">
    <location>
        <position position="1"/>
    </location>
</feature>
<dbReference type="NCBIfam" id="TIGR00227">
    <property type="entry name" value="ribD_Cterm"/>
    <property type="match status" value="1"/>
</dbReference>
<evidence type="ECO:0000256" key="1">
    <source>
        <dbReference type="ARBA" id="ARBA00005104"/>
    </source>
</evidence>
<gene>
    <name evidence="5" type="ORF">B1B_14636</name>
</gene>
<dbReference type="EMBL" id="AUZY01009712">
    <property type="protein sequence ID" value="EQD41238.1"/>
    <property type="molecule type" value="Genomic_DNA"/>
</dbReference>
<dbReference type="InterPro" id="IPR002734">
    <property type="entry name" value="RibDG_C"/>
</dbReference>
<accession>T0Z8B2</accession>
<dbReference type="SUPFAM" id="SSF53597">
    <property type="entry name" value="Dihydrofolate reductase-like"/>
    <property type="match status" value="1"/>
</dbReference>
<dbReference type="InterPro" id="IPR024072">
    <property type="entry name" value="DHFR-like_dom_sf"/>
</dbReference>
<dbReference type="AlphaFoldDB" id="T0Z8B2"/>
<comment type="pathway">
    <text evidence="1">Cofactor biosynthesis; riboflavin biosynthesis.</text>
</comment>
<evidence type="ECO:0000313" key="5">
    <source>
        <dbReference type="EMBL" id="EQD41238.1"/>
    </source>
</evidence>
<keyword evidence="2" id="KW-0521">NADP</keyword>
<proteinExistence type="predicted"/>
<dbReference type="PANTHER" id="PTHR38011">
    <property type="entry name" value="DIHYDROFOLATE REDUCTASE FAMILY PROTEIN (AFU_ORTHOLOGUE AFUA_8G06820)"/>
    <property type="match status" value="1"/>
</dbReference>
<dbReference type="Pfam" id="PF01872">
    <property type="entry name" value="RibD_C"/>
    <property type="match status" value="1"/>
</dbReference>
<evidence type="ECO:0000256" key="2">
    <source>
        <dbReference type="ARBA" id="ARBA00022857"/>
    </source>
</evidence>
<dbReference type="GO" id="GO:0050661">
    <property type="term" value="F:NADP binding"/>
    <property type="evidence" value="ECO:0007669"/>
    <property type="project" value="InterPro"/>
</dbReference>
<feature type="domain" description="Bacterial bifunctional deaminase-reductase C-terminal" evidence="4">
    <location>
        <begin position="4"/>
        <end position="209"/>
    </location>
</feature>
<dbReference type="GO" id="GO:0009231">
    <property type="term" value="P:riboflavin biosynthetic process"/>
    <property type="evidence" value="ECO:0007669"/>
    <property type="project" value="UniProtKB-UniPathway"/>
</dbReference>
<reference evidence="5" key="1">
    <citation type="submission" date="2013-08" db="EMBL/GenBank/DDBJ databases">
        <authorList>
            <person name="Mendez C."/>
            <person name="Richter M."/>
            <person name="Ferrer M."/>
            <person name="Sanchez J."/>
        </authorList>
    </citation>
    <scope>NUCLEOTIDE SEQUENCE</scope>
</reference>
<dbReference type="GO" id="GO:0008703">
    <property type="term" value="F:5-amino-6-(5-phosphoribosylamino)uracil reductase activity"/>
    <property type="evidence" value="ECO:0007669"/>
    <property type="project" value="InterPro"/>
</dbReference>
<organism evidence="5">
    <name type="scientific">mine drainage metagenome</name>
    <dbReference type="NCBI Taxonomy" id="410659"/>
    <lineage>
        <taxon>unclassified sequences</taxon>
        <taxon>metagenomes</taxon>
        <taxon>ecological metagenomes</taxon>
    </lineage>
</organism>